<dbReference type="GO" id="GO:0005886">
    <property type="term" value="C:plasma membrane"/>
    <property type="evidence" value="ECO:0007669"/>
    <property type="project" value="UniProtKB-SubCell"/>
</dbReference>
<evidence type="ECO:0000313" key="12">
    <source>
        <dbReference type="Proteomes" id="UP000321567"/>
    </source>
</evidence>
<dbReference type="GO" id="GO:0015920">
    <property type="term" value="P:lipopolysaccharide transport"/>
    <property type="evidence" value="ECO:0007669"/>
    <property type="project" value="TreeGrafter"/>
</dbReference>
<organism evidence="11 12">
    <name type="scientific">Pararhodospirillum oryzae</name>
    <dbReference type="NCBI Taxonomy" id="478448"/>
    <lineage>
        <taxon>Bacteria</taxon>
        <taxon>Pseudomonadati</taxon>
        <taxon>Pseudomonadota</taxon>
        <taxon>Alphaproteobacteria</taxon>
        <taxon>Rhodospirillales</taxon>
        <taxon>Rhodospirillaceae</taxon>
        <taxon>Pararhodospirillum</taxon>
    </lineage>
</organism>
<protein>
    <recommendedName>
        <fullName evidence="9">Transport permease protein</fullName>
    </recommendedName>
</protein>
<dbReference type="PROSITE" id="PS51012">
    <property type="entry name" value="ABC_TM2"/>
    <property type="match status" value="1"/>
</dbReference>
<evidence type="ECO:0000256" key="5">
    <source>
        <dbReference type="ARBA" id="ARBA00022692"/>
    </source>
</evidence>
<name>A0A512H9E3_9PROT</name>
<evidence type="ECO:0000259" key="10">
    <source>
        <dbReference type="PROSITE" id="PS51012"/>
    </source>
</evidence>
<feature type="transmembrane region" description="Helical" evidence="9">
    <location>
        <begin position="132"/>
        <end position="157"/>
    </location>
</feature>
<feature type="domain" description="ABC transmembrane type-2" evidence="10">
    <location>
        <begin position="15"/>
        <end position="243"/>
    </location>
</feature>
<keyword evidence="6 9" id="KW-1133">Transmembrane helix</keyword>
<evidence type="ECO:0000256" key="2">
    <source>
        <dbReference type="ARBA" id="ARBA00007783"/>
    </source>
</evidence>
<keyword evidence="5 9" id="KW-0812">Transmembrane</keyword>
<dbReference type="OrthoDB" id="9786910at2"/>
<comment type="subcellular location">
    <subcellularLocation>
        <location evidence="9">Cell inner membrane</location>
        <topology evidence="9">Multi-pass membrane protein</topology>
    </subcellularLocation>
    <subcellularLocation>
        <location evidence="1">Cell membrane</location>
        <topology evidence="1">Multi-pass membrane protein</topology>
    </subcellularLocation>
</comment>
<evidence type="ECO:0000256" key="7">
    <source>
        <dbReference type="ARBA" id="ARBA00023047"/>
    </source>
</evidence>
<sequence length="251" mass="27971">MAWRDVQARYRGSLLGGAWTVLVPLIMLSVYTFVFGFVLEMKWGASMPGTGNRMESALVLFSGLIWFWMFAEVITRAPGLVRENVNYVTKIVFPLHILPWVAVLASLFNFTVSTAILLIGQVLIMGPPPPTALLAPLIVAPFVLLQVGLGWFLASFGMFVRDVGHVVAVGVQALMFLSPIFYPLEALPEEVRPYYYLNPLTFVVVQFRRILLQGEMPDWTGLGLYSLLAVAVAWLGLAWFLKTRKGFADVI</sequence>
<dbReference type="PANTHER" id="PTHR30413">
    <property type="entry name" value="INNER MEMBRANE TRANSPORT PERMEASE"/>
    <property type="match status" value="1"/>
</dbReference>
<keyword evidence="3 9" id="KW-0813">Transport</keyword>
<dbReference type="Proteomes" id="UP000321567">
    <property type="component" value="Unassembled WGS sequence"/>
</dbReference>
<dbReference type="GO" id="GO:0140359">
    <property type="term" value="F:ABC-type transporter activity"/>
    <property type="evidence" value="ECO:0007669"/>
    <property type="project" value="InterPro"/>
</dbReference>
<dbReference type="InterPro" id="IPR013525">
    <property type="entry name" value="ABC2_TM"/>
</dbReference>
<dbReference type="GO" id="GO:0015774">
    <property type="term" value="P:polysaccharide transport"/>
    <property type="evidence" value="ECO:0007669"/>
    <property type="project" value="UniProtKB-KW"/>
</dbReference>
<reference evidence="11 12" key="1">
    <citation type="submission" date="2019-07" db="EMBL/GenBank/DDBJ databases">
        <title>Whole genome shotgun sequence of Rhodospirillum oryzae NBRC 107573.</title>
        <authorList>
            <person name="Hosoyama A."/>
            <person name="Uohara A."/>
            <person name="Ohji S."/>
            <person name="Ichikawa N."/>
        </authorList>
    </citation>
    <scope>NUCLEOTIDE SEQUENCE [LARGE SCALE GENOMIC DNA]</scope>
    <source>
        <strain evidence="11 12">NBRC 107573</strain>
    </source>
</reference>
<gene>
    <name evidence="11" type="ORF">ROR02_22080</name>
</gene>
<dbReference type="PANTHER" id="PTHR30413:SF10">
    <property type="entry name" value="CAPSULE POLYSACCHARIDE EXPORT INNER-MEMBRANE PROTEIN CTRC"/>
    <property type="match status" value="1"/>
</dbReference>
<feature type="transmembrane region" description="Helical" evidence="9">
    <location>
        <begin position="18"/>
        <end position="38"/>
    </location>
</feature>
<keyword evidence="8 9" id="KW-0472">Membrane</keyword>
<feature type="transmembrane region" description="Helical" evidence="9">
    <location>
        <begin position="97"/>
        <end position="120"/>
    </location>
</feature>
<dbReference type="AlphaFoldDB" id="A0A512H9E3"/>
<evidence type="ECO:0000256" key="9">
    <source>
        <dbReference type="RuleBase" id="RU361157"/>
    </source>
</evidence>
<evidence type="ECO:0000313" key="11">
    <source>
        <dbReference type="EMBL" id="GEO82077.1"/>
    </source>
</evidence>
<evidence type="ECO:0000256" key="8">
    <source>
        <dbReference type="ARBA" id="ARBA00023136"/>
    </source>
</evidence>
<keyword evidence="7" id="KW-0625">Polysaccharide transport</keyword>
<dbReference type="EMBL" id="BJZO01000060">
    <property type="protein sequence ID" value="GEO82077.1"/>
    <property type="molecule type" value="Genomic_DNA"/>
</dbReference>
<keyword evidence="7" id="KW-0762">Sugar transport</keyword>
<feature type="transmembrane region" description="Helical" evidence="9">
    <location>
        <begin position="223"/>
        <end position="241"/>
    </location>
</feature>
<proteinExistence type="inferred from homology"/>
<dbReference type="InterPro" id="IPR047817">
    <property type="entry name" value="ABC2_TM_bact-type"/>
</dbReference>
<accession>A0A512H9E3</accession>
<keyword evidence="4 9" id="KW-1003">Cell membrane</keyword>
<evidence type="ECO:0000256" key="3">
    <source>
        <dbReference type="ARBA" id="ARBA00022448"/>
    </source>
</evidence>
<feature type="transmembrane region" description="Helical" evidence="9">
    <location>
        <begin position="58"/>
        <end position="77"/>
    </location>
</feature>
<evidence type="ECO:0000256" key="1">
    <source>
        <dbReference type="ARBA" id="ARBA00004651"/>
    </source>
</evidence>
<comment type="caution">
    <text evidence="11">The sequence shown here is derived from an EMBL/GenBank/DDBJ whole genome shotgun (WGS) entry which is preliminary data.</text>
</comment>
<dbReference type="Pfam" id="PF01061">
    <property type="entry name" value="ABC2_membrane"/>
    <property type="match status" value="1"/>
</dbReference>
<evidence type="ECO:0000256" key="6">
    <source>
        <dbReference type="ARBA" id="ARBA00022989"/>
    </source>
</evidence>
<evidence type="ECO:0000256" key="4">
    <source>
        <dbReference type="ARBA" id="ARBA00022475"/>
    </source>
</evidence>
<feature type="transmembrane region" description="Helical" evidence="9">
    <location>
        <begin position="163"/>
        <end position="182"/>
    </location>
</feature>
<comment type="similarity">
    <text evidence="2 9">Belongs to the ABC-2 integral membrane protein family.</text>
</comment>
<keyword evidence="12" id="KW-1185">Reference proteome</keyword>